<reference evidence="4" key="1">
    <citation type="journal article" date="2021" name="G3 (Bethesda)">
        <title>Chromosome assembled and annotated genome sequence of Aspergillus flavus NRRL 3357.</title>
        <authorList>
            <person name="Skerker J.M."/>
            <person name="Pianalto K.M."/>
            <person name="Mondo S.J."/>
            <person name="Yang K."/>
            <person name="Arkin A.P."/>
            <person name="Keller N.P."/>
            <person name="Grigoriev I.V."/>
            <person name="Louise Glass N.L."/>
        </authorList>
    </citation>
    <scope>NUCLEOTIDE SEQUENCE [LARGE SCALE GENOMIC DNA]</scope>
    <source>
        <strain evidence="4">ATCC 200026 / FGSC A1120 / IAM 13836 / NRRL 3357 / JCM 12722 / SRRC 167</strain>
    </source>
</reference>
<dbReference type="InterPro" id="IPR052895">
    <property type="entry name" value="HetReg/Transcr_Mod"/>
</dbReference>
<dbReference type="InterPro" id="IPR055530">
    <property type="entry name" value="DUF7104"/>
</dbReference>
<dbReference type="EMBL" id="CP044623">
    <property type="protein sequence ID" value="QRD93995.1"/>
    <property type="molecule type" value="Genomic_DNA"/>
</dbReference>
<dbReference type="InterPro" id="IPR010730">
    <property type="entry name" value="HET"/>
</dbReference>
<keyword evidence="4" id="KW-1185">Reference proteome</keyword>
<dbReference type="VEuPathDB" id="FungiDB:AFLA_008962"/>
<sequence length="815" mass="92561">MDSFKYEPLDLDGPAFRLVRLCHGDGPDIHCELFQVWLYPEQSAISYEALSYTWGSTEIVESVQMNGKILGVTLNLYLALQHLRLQDEDRILWVDGICIDQANHKERGHQVRHMGDIYKQAERVIFWLGQPTYDTNVVLDSLHQLQKESTGYACRTWELTDPRWADLWSSVQPRLKDKYPDLRTRQRQGLEELLSRPWFRRVWILQEVANARAGLVCCGQKSVSAHIFPLAPLLIDIIPNTQSQAVLDIMPGPSRNGTWWNMNQDLYTLLQKFSASEARLPRDRVFALLGLSSDARDTDMLRPDYENSEKDVIHDVVYFLFDEHIYHSQRSRFNTLQDLIMNLEALNTLFLQYYMESPDLEDLEKVLERRCFGISEANITAAAHATRIAMSTGLGDKAGRDNGVDIGTIKVWDHLKNLEHVLQRRGYNIEVMADLLTTIIKNADCWPATVNFFLHQRCNEFKITDPVLIALLNPPKNVVEAAMTHVQEQQYQAQATENILQSTYVSGAPFGSKFIKLLLQQRGKGIQITDEVLCAAISNTSFGVQFIQLLLQEQGNEIVISEKVLCAAASDVYKGLDIMVVLLEQKGNEIIITEDVLRAAASNRTYGQDIMKVLLEQKGNEIIITEKVLCAAALNRTYGQDIMKVLLEQKGSKIIITEKVLCRAASNNYNGVDIMEILLEQKGNEIIITEKVLCAAASNKYNGLDIMEVLLRRKVGEAFNKYVVENYTQHNPNILDGRQAAIEALTPLYSTDGMVFEIHQTFVGGDYGLVHVKSVTPGQNDTAVMDMYRFEELKIVEHWDVLQTMTAGINPHPFF</sequence>
<organism evidence="3 4">
    <name type="scientific">Aspergillus flavus (strain ATCC 200026 / FGSC A1120 / IAM 13836 / NRRL 3357 / JCM 12722 / SRRC 167)</name>
    <dbReference type="NCBI Taxonomy" id="332952"/>
    <lineage>
        <taxon>Eukaryota</taxon>
        <taxon>Fungi</taxon>
        <taxon>Dikarya</taxon>
        <taxon>Ascomycota</taxon>
        <taxon>Pezizomycotina</taxon>
        <taxon>Eurotiomycetes</taxon>
        <taxon>Eurotiomycetidae</taxon>
        <taxon>Eurotiales</taxon>
        <taxon>Aspergillaceae</taxon>
        <taxon>Aspergillus</taxon>
        <taxon>Aspergillus subgen. Circumdati</taxon>
    </lineage>
</organism>
<accession>A0A7U2N2U0</accession>
<dbReference type="AlphaFoldDB" id="A0A7U2N2U0"/>
<dbReference type="SUPFAM" id="SSF140860">
    <property type="entry name" value="Pseudo ankyrin repeat-like"/>
    <property type="match status" value="1"/>
</dbReference>
<dbReference type="InterPro" id="IPR032710">
    <property type="entry name" value="NTF2-like_dom_sf"/>
</dbReference>
<protein>
    <submittedName>
        <fullName evidence="3">Heterokaryon incompatibility protein-domain-containing protein</fullName>
    </submittedName>
</protein>
<feature type="domain" description="Heterokaryon incompatibility" evidence="1">
    <location>
        <begin position="47"/>
        <end position="207"/>
    </location>
</feature>
<dbReference type="Gene3D" id="1.20.5.340">
    <property type="match status" value="2"/>
</dbReference>
<evidence type="ECO:0000259" key="2">
    <source>
        <dbReference type="Pfam" id="PF12680"/>
    </source>
</evidence>
<dbReference type="Pfam" id="PF06985">
    <property type="entry name" value="HET"/>
    <property type="match status" value="1"/>
</dbReference>
<feature type="domain" description="SnoaL-like" evidence="2">
    <location>
        <begin position="716"/>
        <end position="798"/>
    </location>
</feature>
<evidence type="ECO:0000313" key="3">
    <source>
        <dbReference type="EMBL" id="QRD93995.1"/>
    </source>
</evidence>
<dbReference type="OMA" id="QANHKER"/>
<proteinExistence type="predicted"/>
<name>A0A7U2N2U0_ASPFN</name>
<dbReference type="PANTHER" id="PTHR24148:SF78">
    <property type="entry name" value="HETEROKARYON INCOMPATIBILITY DOMAIN-CONTAINING PROTEIN"/>
    <property type="match status" value="1"/>
</dbReference>
<evidence type="ECO:0000313" key="4">
    <source>
        <dbReference type="Proteomes" id="UP000596276"/>
    </source>
</evidence>
<gene>
    <name evidence="3" type="ORF">F9C07_2286166</name>
</gene>
<dbReference type="InterPro" id="IPR037401">
    <property type="entry name" value="SnoaL-like"/>
</dbReference>
<dbReference type="Proteomes" id="UP000596276">
    <property type="component" value="Chromosome 6"/>
</dbReference>
<dbReference type="Pfam" id="PF23397">
    <property type="entry name" value="DUF7104"/>
    <property type="match status" value="6"/>
</dbReference>
<dbReference type="VEuPathDB" id="FungiDB:F9C07_2286166"/>
<dbReference type="Gene3D" id="3.10.450.50">
    <property type="match status" value="1"/>
</dbReference>
<evidence type="ECO:0000259" key="1">
    <source>
        <dbReference type="Pfam" id="PF06985"/>
    </source>
</evidence>
<dbReference type="SUPFAM" id="SSF54427">
    <property type="entry name" value="NTF2-like"/>
    <property type="match status" value="1"/>
</dbReference>
<dbReference type="Pfam" id="PF12680">
    <property type="entry name" value="SnoaL_2"/>
    <property type="match status" value="1"/>
</dbReference>
<dbReference type="PANTHER" id="PTHR24148">
    <property type="entry name" value="ANKYRIN REPEAT DOMAIN-CONTAINING PROTEIN 39 HOMOLOG-RELATED"/>
    <property type="match status" value="1"/>
</dbReference>